<keyword evidence="2" id="KW-1185">Reference proteome</keyword>
<feature type="signal peptide" evidence="1">
    <location>
        <begin position="1"/>
        <end position="21"/>
    </location>
</feature>
<sequence>MTSQLTLLLTGALLLVSQGRADTLLSPTEGNSGSMNRLIASYSDMDPFRWESFYSLPLTAAAAKKAGWAEVAGTDGQGRTAGLVSTWCRRKDYRVCLLFDLAGVVAGIQVSVSVSDFEKSFGSKQYPIHEESQWRRGTLLGTEVFSATALFVDPSVLMAGGRVDWQDGDEVLQDALLLENGASYWAMPSTAEDAGGVAFTKQGCVRGAGRHYAYNMSPSMACEEHRPFFLLFDDVTGRLQGFGVSLYGKASHNWFGRWWLEAPRRGLVQAMFPSAPQCFLDWTRAKGLVTLHVYLRDAPWKAACAA</sequence>
<dbReference type="GeneID" id="117652938"/>
<accession>A0A6P9AE85</accession>
<evidence type="ECO:0000313" key="2">
    <source>
        <dbReference type="Proteomes" id="UP000515158"/>
    </source>
</evidence>
<dbReference type="AlphaFoldDB" id="A0A6P9AE85"/>
<gene>
    <name evidence="3" type="primary">LOC117652938</name>
</gene>
<name>A0A6P9AE85_THRPL</name>
<dbReference type="Proteomes" id="UP000515158">
    <property type="component" value="Unplaced"/>
</dbReference>
<feature type="chain" id="PRO_5028470116" evidence="1">
    <location>
        <begin position="22"/>
        <end position="306"/>
    </location>
</feature>
<dbReference type="OrthoDB" id="6042561at2759"/>
<dbReference type="KEGG" id="tpal:117652938"/>
<organism evidence="3">
    <name type="scientific">Thrips palmi</name>
    <name type="common">Melon thrips</name>
    <dbReference type="NCBI Taxonomy" id="161013"/>
    <lineage>
        <taxon>Eukaryota</taxon>
        <taxon>Metazoa</taxon>
        <taxon>Ecdysozoa</taxon>
        <taxon>Arthropoda</taxon>
        <taxon>Hexapoda</taxon>
        <taxon>Insecta</taxon>
        <taxon>Pterygota</taxon>
        <taxon>Neoptera</taxon>
        <taxon>Paraneoptera</taxon>
        <taxon>Thysanoptera</taxon>
        <taxon>Terebrantia</taxon>
        <taxon>Thripoidea</taxon>
        <taxon>Thripidae</taxon>
        <taxon>Thrips</taxon>
    </lineage>
</organism>
<dbReference type="RefSeq" id="XP_034254046.1">
    <property type="nucleotide sequence ID" value="XM_034398155.1"/>
</dbReference>
<protein>
    <submittedName>
        <fullName evidence="3">Uncharacterized protein LOC117652938</fullName>
    </submittedName>
</protein>
<keyword evidence="1" id="KW-0732">Signal</keyword>
<evidence type="ECO:0000256" key="1">
    <source>
        <dbReference type="SAM" id="SignalP"/>
    </source>
</evidence>
<reference evidence="3" key="1">
    <citation type="submission" date="2025-08" db="UniProtKB">
        <authorList>
            <consortium name="RefSeq"/>
        </authorList>
    </citation>
    <scope>IDENTIFICATION</scope>
    <source>
        <tissue evidence="3">Total insect</tissue>
    </source>
</reference>
<proteinExistence type="predicted"/>
<dbReference type="InParanoid" id="A0A6P9AE85"/>
<evidence type="ECO:0000313" key="3">
    <source>
        <dbReference type="RefSeq" id="XP_034254046.1"/>
    </source>
</evidence>